<evidence type="ECO:0000313" key="3">
    <source>
        <dbReference type="Proteomes" id="UP000274756"/>
    </source>
</evidence>
<organism evidence="2 4">
    <name type="scientific">Dracunculus medinensis</name>
    <name type="common">Guinea worm</name>
    <dbReference type="NCBI Taxonomy" id="318479"/>
    <lineage>
        <taxon>Eukaryota</taxon>
        <taxon>Metazoa</taxon>
        <taxon>Ecdysozoa</taxon>
        <taxon>Nematoda</taxon>
        <taxon>Chromadorea</taxon>
        <taxon>Rhabditida</taxon>
        <taxon>Spirurina</taxon>
        <taxon>Dracunculoidea</taxon>
        <taxon>Dracunculidae</taxon>
        <taxon>Dracunculus</taxon>
    </lineage>
</organism>
<evidence type="ECO:0000313" key="1">
    <source>
        <dbReference type="EMBL" id="VDN50039.1"/>
    </source>
</evidence>
<dbReference type="EMBL" id="UYYG01000001">
    <property type="protein sequence ID" value="VDN50039.1"/>
    <property type="molecule type" value="Genomic_DNA"/>
</dbReference>
<reference evidence="4" key="1">
    <citation type="submission" date="2017-02" db="UniProtKB">
        <authorList>
            <consortium name="WormBaseParasite"/>
        </authorList>
    </citation>
    <scope>IDENTIFICATION</scope>
</reference>
<proteinExistence type="predicted"/>
<sequence length="161" mass="18296">MNGQTEAVSKIDELNYYSPHFAYDIKTANDYKKPIAYKNLHRHPKEKSTVNKNGYLEIIRKHPGKGPTETFIIYYHQICTGVILAFSSSETVDSAAEKCLNLNCSAVNAKPVGYDILKLPSISGSPSSTGYWLLAIRMRHFREEKNSSKKGIYFYIYSVFL</sequence>
<dbReference type="Proteomes" id="UP000274756">
    <property type="component" value="Unassembled WGS sequence"/>
</dbReference>
<protein>
    <submittedName>
        <fullName evidence="4">Alpha/beta-hydrolase</fullName>
    </submittedName>
</protein>
<dbReference type="AlphaFoldDB" id="A0A0N4U738"/>
<evidence type="ECO:0000313" key="2">
    <source>
        <dbReference type="Proteomes" id="UP000038040"/>
    </source>
</evidence>
<dbReference type="Proteomes" id="UP000038040">
    <property type="component" value="Unplaced"/>
</dbReference>
<keyword evidence="3" id="KW-1185">Reference proteome</keyword>
<dbReference type="WBParaSite" id="DME_0000278301-mRNA-1">
    <property type="protein sequence ID" value="DME_0000278301-mRNA-1"/>
    <property type="gene ID" value="DME_0000278301"/>
</dbReference>
<name>A0A0N4U738_DRAME</name>
<reference evidence="1 3" key="2">
    <citation type="submission" date="2018-11" db="EMBL/GenBank/DDBJ databases">
        <authorList>
            <consortium name="Pathogen Informatics"/>
        </authorList>
    </citation>
    <scope>NUCLEOTIDE SEQUENCE [LARGE SCALE GENOMIC DNA]</scope>
</reference>
<accession>A0A0N4U738</accession>
<gene>
    <name evidence="1" type="ORF">DME_LOCUS12</name>
</gene>
<evidence type="ECO:0000313" key="4">
    <source>
        <dbReference type="WBParaSite" id="DME_0000278301-mRNA-1"/>
    </source>
</evidence>